<feature type="transmembrane region" description="Helical" evidence="1">
    <location>
        <begin position="169"/>
        <end position="189"/>
    </location>
</feature>
<feature type="transmembrane region" description="Helical" evidence="1">
    <location>
        <begin position="21"/>
        <end position="40"/>
    </location>
</feature>
<evidence type="ECO:0000256" key="1">
    <source>
        <dbReference type="SAM" id="Phobius"/>
    </source>
</evidence>
<protein>
    <submittedName>
        <fullName evidence="3">Diguanylate cyclase</fullName>
    </submittedName>
</protein>
<dbReference type="InterPro" id="IPR029787">
    <property type="entry name" value="Nucleotide_cyclase"/>
</dbReference>
<dbReference type="Pfam" id="PF00990">
    <property type="entry name" value="GGDEF"/>
    <property type="match status" value="1"/>
</dbReference>
<dbReference type="AlphaFoldDB" id="A0A412AYN4"/>
<dbReference type="InterPro" id="IPR043128">
    <property type="entry name" value="Rev_trsase/Diguanyl_cyclase"/>
</dbReference>
<keyword evidence="1" id="KW-0472">Membrane</keyword>
<dbReference type="CDD" id="cd01949">
    <property type="entry name" value="GGDEF"/>
    <property type="match status" value="1"/>
</dbReference>
<organism evidence="3 4">
    <name type="scientific">Roseburia inulinivorans</name>
    <dbReference type="NCBI Taxonomy" id="360807"/>
    <lineage>
        <taxon>Bacteria</taxon>
        <taxon>Bacillati</taxon>
        <taxon>Bacillota</taxon>
        <taxon>Clostridia</taxon>
        <taxon>Lachnospirales</taxon>
        <taxon>Lachnospiraceae</taxon>
        <taxon>Roseburia</taxon>
    </lineage>
</organism>
<dbReference type="NCBIfam" id="TIGR00254">
    <property type="entry name" value="GGDEF"/>
    <property type="match status" value="1"/>
</dbReference>
<feature type="transmembrane region" description="Helical" evidence="1">
    <location>
        <begin position="354"/>
        <end position="372"/>
    </location>
</feature>
<feature type="transmembrane region" description="Helical" evidence="1">
    <location>
        <begin position="263"/>
        <end position="283"/>
    </location>
</feature>
<dbReference type="InterPro" id="IPR000160">
    <property type="entry name" value="GGDEF_dom"/>
</dbReference>
<dbReference type="PANTHER" id="PTHR45138">
    <property type="entry name" value="REGULATORY COMPONENTS OF SENSORY TRANSDUCTION SYSTEM"/>
    <property type="match status" value="1"/>
</dbReference>
<evidence type="ECO:0000313" key="3">
    <source>
        <dbReference type="EMBL" id="RGQ42733.1"/>
    </source>
</evidence>
<gene>
    <name evidence="3" type="ORF">DWY96_17225</name>
</gene>
<dbReference type="Gene3D" id="3.30.70.270">
    <property type="match status" value="1"/>
</dbReference>
<feature type="transmembrane region" description="Helical" evidence="1">
    <location>
        <begin position="327"/>
        <end position="348"/>
    </location>
</feature>
<feature type="domain" description="GGDEF" evidence="2">
    <location>
        <begin position="417"/>
        <end position="546"/>
    </location>
</feature>
<dbReference type="InterPro" id="IPR050469">
    <property type="entry name" value="Diguanylate_Cyclase"/>
</dbReference>
<keyword evidence="1" id="KW-1133">Transmembrane helix</keyword>
<keyword evidence="1" id="KW-0812">Transmembrane</keyword>
<feature type="transmembrane region" description="Helical" evidence="1">
    <location>
        <begin position="201"/>
        <end position="217"/>
    </location>
</feature>
<evidence type="ECO:0000259" key="2">
    <source>
        <dbReference type="PROSITE" id="PS50887"/>
    </source>
</evidence>
<reference evidence="3 4" key="1">
    <citation type="submission" date="2018-08" db="EMBL/GenBank/DDBJ databases">
        <title>A genome reference for cultivated species of the human gut microbiota.</title>
        <authorList>
            <person name="Zou Y."/>
            <person name="Xue W."/>
            <person name="Luo G."/>
        </authorList>
    </citation>
    <scope>NUCLEOTIDE SEQUENCE [LARGE SCALE GENOMIC DNA]</scope>
    <source>
        <strain evidence="3 4">AF28-15</strain>
    </source>
</reference>
<name>A0A412AYN4_9FIRM</name>
<sequence length="546" mass="61385">MKQFCRAANTEVQMKKILSGSYYIVSLLGVLFVVGSFLFATNETHFRKGEIAGHQQITPQSITQVDEMTKEYIFSGEQFTGKNICLAFYSIHLGIEVYEDGELIYNLKPVPGIFGTTPGSVWNFLEIDPDCGQVIVRTHAAYERVGGETLSFYIGEAVDEVLYLIRNSAIGACVCLLELAIGIFLIMYFIIGNKGIRIENYVLYFGLFAVLMGAWSLNETVLMALLVKNTVAGSNLGYILIMLMPAPFAMFVQGFLMPEDKWAAGSITFLSVLNMAACVLLHMTGVLEFRNSVTFTHILMAMDILYLGYALVHYVKKHGMDRIAKTNIVGIIILFAAFAADIIFFYVISTVVDILGRTGFLVYICLLAWLAASDSMEKLHEGQKAAIYKELALKDILTGLYSRNAYDEWERDNQHPDKTAIVMLDLNNLKKCNDRYGHEAGDTYLKKASEMITNAFSQENTVYRIGGDEFCVIMPDAKENSIEGAMDRLKELQKQYKGTDHSVEVEIACGYAFYDDNVDQSFVDTRKRADTHMYENKRMLKGKEPR</sequence>
<dbReference type="PROSITE" id="PS50887">
    <property type="entry name" value="GGDEF"/>
    <property type="match status" value="1"/>
</dbReference>
<dbReference type="GO" id="GO:0052621">
    <property type="term" value="F:diguanylate cyclase activity"/>
    <property type="evidence" value="ECO:0007669"/>
    <property type="project" value="TreeGrafter"/>
</dbReference>
<feature type="transmembrane region" description="Helical" evidence="1">
    <location>
        <begin position="237"/>
        <end position="256"/>
    </location>
</feature>
<dbReference type="SMART" id="SM00267">
    <property type="entry name" value="GGDEF"/>
    <property type="match status" value="1"/>
</dbReference>
<dbReference type="EMBL" id="QRTF01000069">
    <property type="protein sequence ID" value="RGQ42733.1"/>
    <property type="molecule type" value="Genomic_DNA"/>
</dbReference>
<dbReference type="Proteomes" id="UP000283738">
    <property type="component" value="Unassembled WGS sequence"/>
</dbReference>
<dbReference type="SUPFAM" id="SSF55073">
    <property type="entry name" value="Nucleotide cyclase"/>
    <property type="match status" value="1"/>
</dbReference>
<evidence type="ECO:0000313" key="4">
    <source>
        <dbReference type="Proteomes" id="UP000283738"/>
    </source>
</evidence>
<feature type="transmembrane region" description="Helical" evidence="1">
    <location>
        <begin position="295"/>
        <end position="315"/>
    </location>
</feature>
<comment type="caution">
    <text evidence="3">The sequence shown here is derived from an EMBL/GenBank/DDBJ whole genome shotgun (WGS) entry which is preliminary data.</text>
</comment>
<accession>A0A412AYN4</accession>
<dbReference type="PANTHER" id="PTHR45138:SF9">
    <property type="entry name" value="DIGUANYLATE CYCLASE DGCM-RELATED"/>
    <property type="match status" value="1"/>
</dbReference>
<proteinExistence type="predicted"/>